<dbReference type="OrthoDB" id="9809404at2"/>
<dbReference type="RefSeq" id="WP_037259363.1">
    <property type="nucleotide sequence ID" value="NZ_JALZ01000003.1"/>
</dbReference>
<name>X7EIW9_9RHOB</name>
<keyword evidence="1 5" id="KW-0489">Methyltransferase</keyword>
<evidence type="ECO:0000313" key="5">
    <source>
        <dbReference type="EMBL" id="ETX15842.1"/>
    </source>
</evidence>
<dbReference type="STRING" id="1449350.OCH239_11705"/>
<dbReference type="Pfam" id="PF22020">
    <property type="entry name" value="RlmL_1st"/>
    <property type="match status" value="1"/>
</dbReference>
<evidence type="ECO:0000259" key="4">
    <source>
        <dbReference type="Pfam" id="PF22020"/>
    </source>
</evidence>
<dbReference type="InterPro" id="IPR029063">
    <property type="entry name" value="SAM-dependent_MTases_sf"/>
</dbReference>
<dbReference type="Gene3D" id="3.40.50.150">
    <property type="entry name" value="Vaccinia Virus protein VP39"/>
    <property type="match status" value="1"/>
</dbReference>
<proteinExistence type="predicted"/>
<accession>X7EIW9</accession>
<evidence type="ECO:0000256" key="2">
    <source>
        <dbReference type="ARBA" id="ARBA00022679"/>
    </source>
</evidence>
<dbReference type="SUPFAM" id="SSF53335">
    <property type="entry name" value="S-adenosyl-L-methionine-dependent methyltransferases"/>
    <property type="match status" value="1"/>
</dbReference>
<dbReference type="InterPro" id="IPR002052">
    <property type="entry name" value="DNA_methylase_N6_adenine_CS"/>
</dbReference>
<dbReference type="GO" id="GO:0003676">
    <property type="term" value="F:nucleic acid binding"/>
    <property type="evidence" value="ECO:0007669"/>
    <property type="project" value="InterPro"/>
</dbReference>
<reference evidence="5 6" key="1">
    <citation type="submission" date="2014-01" db="EMBL/GenBank/DDBJ databases">
        <title>Roseivivax halodurans JCM 10272 Genome Sequencing.</title>
        <authorList>
            <person name="Lai Q."/>
            <person name="Li G."/>
            <person name="Shao Z."/>
        </authorList>
    </citation>
    <scope>NUCLEOTIDE SEQUENCE [LARGE SCALE GENOMIC DNA]</scope>
    <source>
        <strain evidence="5 6">JCM 10272</strain>
    </source>
</reference>
<dbReference type="PROSITE" id="PS00092">
    <property type="entry name" value="N6_MTASE"/>
    <property type="match status" value="1"/>
</dbReference>
<comment type="caution">
    <text evidence="5">The sequence shown here is derived from an EMBL/GenBank/DDBJ whole genome shotgun (WGS) entry which is preliminary data.</text>
</comment>
<dbReference type="InterPro" id="IPR053943">
    <property type="entry name" value="RlmKL-like_Mtase_CS"/>
</dbReference>
<dbReference type="GO" id="GO:0008990">
    <property type="term" value="F:rRNA (guanine-N2-)-methyltransferase activity"/>
    <property type="evidence" value="ECO:0007669"/>
    <property type="project" value="TreeGrafter"/>
</dbReference>
<organism evidence="5 6">
    <name type="scientific">Roseivivax halodurans JCM 10272</name>
    <dbReference type="NCBI Taxonomy" id="1449350"/>
    <lineage>
        <taxon>Bacteria</taxon>
        <taxon>Pseudomonadati</taxon>
        <taxon>Pseudomonadota</taxon>
        <taxon>Alphaproteobacteria</taxon>
        <taxon>Rhodobacterales</taxon>
        <taxon>Roseobacteraceae</taxon>
        <taxon>Roseivivax</taxon>
    </lineage>
</organism>
<dbReference type="PATRIC" id="fig|1449350.3.peg.954"/>
<dbReference type="Proteomes" id="UP000022447">
    <property type="component" value="Unassembled WGS sequence"/>
</dbReference>
<dbReference type="PROSITE" id="PS01261">
    <property type="entry name" value="UPF0020"/>
    <property type="match status" value="1"/>
</dbReference>
<protein>
    <submittedName>
        <fullName evidence="5">RNA methyltransferase</fullName>
    </submittedName>
</protein>
<dbReference type="InterPro" id="IPR000241">
    <property type="entry name" value="RlmKL-like_Mtase"/>
</dbReference>
<sequence length="366" mass="38907">MSLEIFLVCAPGLEPLLAEEAREAGFASVEAGAGGVTVAGGWPEVWRANLTLRGAARVLVRIGGFHAPHLAQLDKRARKFPWAETLRTGVPVKVDVTCRKSKIYHAGAAAQRIEGALEAAGIPVSAEAEIVLKVRIEDDFVQFSLDSSGEPLHRRGFKQAVGKAPMRETLAALFLRAAGFDGSEPVVDPMCGSGTFLLEAAERAAGLHPGRARRFAFENFGSFDASAWDAMRSGSPPPEGRVRFFGSDRDQGAVKGASANAERAGVTAMTQFTCHPVSELQRPEGPPGLVIVNPPYGARIGNKGLLYAIYGALGETLKTRFRGWRVALVTSEKSLATATKLPFGPPGPPVPHGGLKVQLWQTKPLG</sequence>
<feature type="domain" description="Ribosomal RNA large subunit methyltransferase K/L-like methyltransferase" evidence="3">
    <location>
        <begin position="155"/>
        <end position="339"/>
    </location>
</feature>
<feature type="domain" description="RlmL ferredoxin-like" evidence="4">
    <location>
        <begin position="4"/>
        <end position="59"/>
    </location>
</feature>
<dbReference type="CDD" id="cd11715">
    <property type="entry name" value="THUMP_AdoMetMT"/>
    <property type="match status" value="1"/>
</dbReference>
<dbReference type="AlphaFoldDB" id="X7EIW9"/>
<dbReference type="InterPro" id="IPR054170">
    <property type="entry name" value="RlmL_1st"/>
</dbReference>
<evidence type="ECO:0000313" key="6">
    <source>
        <dbReference type="Proteomes" id="UP000022447"/>
    </source>
</evidence>
<dbReference type="EMBL" id="JALZ01000003">
    <property type="protein sequence ID" value="ETX15842.1"/>
    <property type="molecule type" value="Genomic_DNA"/>
</dbReference>
<keyword evidence="6" id="KW-1185">Reference proteome</keyword>
<dbReference type="Gene3D" id="3.30.2130.30">
    <property type="match status" value="1"/>
</dbReference>
<evidence type="ECO:0000259" key="3">
    <source>
        <dbReference type="Pfam" id="PF01170"/>
    </source>
</evidence>
<dbReference type="PANTHER" id="PTHR47313:SF1">
    <property type="entry name" value="RIBOSOMAL RNA LARGE SUBUNIT METHYLTRANSFERASE K_L"/>
    <property type="match status" value="1"/>
</dbReference>
<dbReference type="PRINTS" id="PR00507">
    <property type="entry name" value="N12N6MTFRASE"/>
</dbReference>
<keyword evidence="2 5" id="KW-0808">Transferase</keyword>
<dbReference type="eggNOG" id="COG0116">
    <property type="taxonomic scope" value="Bacteria"/>
</dbReference>
<dbReference type="PANTHER" id="PTHR47313">
    <property type="entry name" value="RIBOSOMAL RNA LARGE SUBUNIT METHYLTRANSFERASE K/L"/>
    <property type="match status" value="1"/>
</dbReference>
<evidence type="ECO:0000256" key="1">
    <source>
        <dbReference type="ARBA" id="ARBA00022603"/>
    </source>
</evidence>
<dbReference type="GO" id="GO:0070043">
    <property type="term" value="F:rRNA (guanine-N7-)-methyltransferase activity"/>
    <property type="evidence" value="ECO:0007669"/>
    <property type="project" value="TreeGrafter"/>
</dbReference>
<dbReference type="Pfam" id="PF01170">
    <property type="entry name" value="UPF0020"/>
    <property type="match status" value="1"/>
</dbReference>
<gene>
    <name evidence="5" type="ORF">OCH239_11705</name>
</gene>